<dbReference type="Proteomes" id="UP000663920">
    <property type="component" value="Chromosome"/>
</dbReference>
<dbReference type="PANTHER" id="PTHR18901">
    <property type="entry name" value="2-DEOXYGLUCOSE-6-PHOSPHATE PHOSPHATASE 2"/>
    <property type="match status" value="1"/>
</dbReference>
<dbReference type="InterPro" id="IPR036412">
    <property type="entry name" value="HAD-like_sf"/>
</dbReference>
<dbReference type="RefSeq" id="WP_208079395.1">
    <property type="nucleotide sequence ID" value="NZ_CP071869.1"/>
</dbReference>
<dbReference type="AlphaFoldDB" id="A0A975H9V0"/>
<dbReference type="Pfam" id="PF13419">
    <property type="entry name" value="HAD_2"/>
    <property type="match status" value="1"/>
</dbReference>
<name>A0A975H9V0_9FLAO</name>
<dbReference type="SFLD" id="SFLDS00003">
    <property type="entry name" value="Haloacid_Dehalogenase"/>
    <property type="match status" value="1"/>
</dbReference>
<dbReference type="InterPro" id="IPR041492">
    <property type="entry name" value="HAD_2"/>
</dbReference>
<gene>
    <name evidence="1" type="ORF">J3359_03655</name>
</gene>
<dbReference type="NCBIfam" id="TIGR01509">
    <property type="entry name" value="HAD-SF-IA-v3"/>
    <property type="match status" value="1"/>
</dbReference>
<dbReference type="InterPro" id="IPR006439">
    <property type="entry name" value="HAD-SF_hydro_IA"/>
</dbReference>
<dbReference type="EMBL" id="CP071869">
    <property type="protein sequence ID" value="QTE23385.1"/>
    <property type="molecule type" value="Genomic_DNA"/>
</dbReference>
<protein>
    <submittedName>
        <fullName evidence="1">HAD family phosphatase</fullName>
    </submittedName>
</protein>
<reference evidence="1 2" key="1">
    <citation type="submission" date="2021-03" db="EMBL/GenBank/DDBJ databases">
        <title>Complete genome of Polaribacter_sp.SM13.</title>
        <authorList>
            <person name="Jeong S.W."/>
            <person name="Bae J.W."/>
        </authorList>
    </citation>
    <scope>NUCLEOTIDE SEQUENCE [LARGE SCALE GENOMIC DNA]</scope>
    <source>
        <strain evidence="1 2">SM13</strain>
    </source>
</reference>
<dbReference type="SFLD" id="SFLDG01135">
    <property type="entry name" value="C1.5.6:_HAD__Beta-PGM__Phospha"/>
    <property type="match status" value="1"/>
</dbReference>
<dbReference type="InterPro" id="IPR023214">
    <property type="entry name" value="HAD_sf"/>
</dbReference>
<keyword evidence="2" id="KW-1185">Reference proteome</keyword>
<evidence type="ECO:0000313" key="1">
    <source>
        <dbReference type="EMBL" id="QTE23385.1"/>
    </source>
</evidence>
<accession>A0A975H9V0</accession>
<sequence>MKRKLPKEIKCVIFDMDGVIIDSEEIHKKAYYETFVSLSLEVSDALYKSFTGSSTINAFQRLVAHFNLDENPEELVLDKRKRYINFFENDPNLHLVRNVEEIIKYFYEKGIILILASSSAMVNINRVFNRFDLNQYFSAKISGADLKESKPHPEIFNKAAILANIPKENCIVIEDSDNGIKAANDANIFVFGYANKLSEKQTLENADAVIADFLELKKFV</sequence>
<dbReference type="KEGG" id="pcea:J3359_03655"/>
<dbReference type="PANTHER" id="PTHR18901:SF38">
    <property type="entry name" value="PSEUDOURIDINE-5'-PHOSPHATASE"/>
    <property type="match status" value="1"/>
</dbReference>
<dbReference type="Gene3D" id="3.40.50.1000">
    <property type="entry name" value="HAD superfamily/HAD-like"/>
    <property type="match status" value="1"/>
</dbReference>
<dbReference type="SUPFAM" id="SSF56784">
    <property type="entry name" value="HAD-like"/>
    <property type="match status" value="1"/>
</dbReference>
<dbReference type="Gene3D" id="1.10.150.240">
    <property type="entry name" value="Putative phosphatase, domain 2"/>
    <property type="match status" value="1"/>
</dbReference>
<dbReference type="InterPro" id="IPR023198">
    <property type="entry name" value="PGP-like_dom2"/>
</dbReference>
<organism evidence="1 2">
    <name type="scientific">Polaribacter cellanae</name>
    <dbReference type="NCBI Taxonomy" id="2818493"/>
    <lineage>
        <taxon>Bacteria</taxon>
        <taxon>Pseudomonadati</taxon>
        <taxon>Bacteroidota</taxon>
        <taxon>Flavobacteriia</taxon>
        <taxon>Flavobacteriales</taxon>
        <taxon>Flavobacteriaceae</taxon>
    </lineage>
</organism>
<dbReference type="SFLD" id="SFLDG01129">
    <property type="entry name" value="C1.5:_HAD__Beta-PGM__Phosphata"/>
    <property type="match status" value="1"/>
</dbReference>
<evidence type="ECO:0000313" key="2">
    <source>
        <dbReference type="Proteomes" id="UP000663920"/>
    </source>
</evidence>
<proteinExistence type="predicted"/>